<feature type="chain" id="PRO_5017449536" description="TonB C-terminal domain-containing protein" evidence="1">
    <location>
        <begin position="28"/>
        <end position="313"/>
    </location>
</feature>
<evidence type="ECO:0000259" key="2">
    <source>
        <dbReference type="PROSITE" id="PS52015"/>
    </source>
</evidence>
<evidence type="ECO:0000313" key="4">
    <source>
        <dbReference type="Proteomes" id="UP000254101"/>
    </source>
</evidence>
<dbReference type="Gene3D" id="3.30.1150.10">
    <property type="match status" value="1"/>
</dbReference>
<sequence>MIGSFAKFIAAAGVLASAAAFSSPSRAQDAEGPDMFEPSSHWNLEYAASSCRLARIFGEGDDRIVLALDRFGPGGGFQMIVAGKEVRRLTTGDSIIEVETRFGPYEEAMETDAFAGDLGEFKPALIIAGTGLGPDPEQADDEEYAWDDPANYDVDPLDEEKLIAREAKAEWISISRGRRIVYLATGPMGAPLAALRKCSDDLLGDWGVDLEEHRSLTRRAMPTSDPARWILSSDYPRGLLIQGAQGIVRFRLTVDTDGSPLQCSIQGSTRPEGFETASCDALMRRAEFAPALDAQGNPVKSYYTGSVRFQLAR</sequence>
<reference evidence="3 4" key="1">
    <citation type="submission" date="2018-07" db="EMBL/GenBank/DDBJ databases">
        <title>Erythrobacter nanhaiensis sp. nov., a novel member of the genus Erythrobacter isolated from the South China Sea.</title>
        <authorList>
            <person name="Chen X."/>
            <person name="Liu J."/>
        </authorList>
    </citation>
    <scope>NUCLEOTIDE SEQUENCE [LARGE SCALE GENOMIC DNA]</scope>
    <source>
        <strain evidence="3 4">S-5</strain>
    </source>
</reference>
<dbReference type="Proteomes" id="UP000254101">
    <property type="component" value="Unassembled WGS sequence"/>
</dbReference>
<dbReference type="EMBL" id="QRBB01000001">
    <property type="protein sequence ID" value="RDS76779.1"/>
    <property type="molecule type" value="Genomic_DNA"/>
</dbReference>
<dbReference type="InterPro" id="IPR037682">
    <property type="entry name" value="TonB_C"/>
</dbReference>
<name>A0A395LJD4_9SPHN</name>
<evidence type="ECO:0000313" key="3">
    <source>
        <dbReference type="EMBL" id="RDS76779.1"/>
    </source>
</evidence>
<feature type="signal peptide" evidence="1">
    <location>
        <begin position="1"/>
        <end position="27"/>
    </location>
</feature>
<comment type="caution">
    <text evidence="3">The sequence shown here is derived from an EMBL/GenBank/DDBJ whole genome shotgun (WGS) entry which is preliminary data.</text>
</comment>
<gene>
    <name evidence="3" type="ORF">DL238_03585</name>
</gene>
<dbReference type="SUPFAM" id="SSF74653">
    <property type="entry name" value="TolA/TonB C-terminal domain"/>
    <property type="match status" value="1"/>
</dbReference>
<protein>
    <recommendedName>
        <fullName evidence="2">TonB C-terminal domain-containing protein</fullName>
    </recommendedName>
</protein>
<keyword evidence="1" id="KW-0732">Signal</keyword>
<accession>A0A395LJD4</accession>
<dbReference type="OrthoDB" id="7585155at2"/>
<evidence type="ECO:0000256" key="1">
    <source>
        <dbReference type="SAM" id="SignalP"/>
    </source>
</evidence>
<dbReference type="Pfam" id="PF03544">
    <property type="entry name" value="TonB_C"/>
    <property type="match status" value="1"/>
</dbReference>
<organism evidence="3 4">
    <name type="scientific">Alteriqipengyuania lutimaris</name>
    <dbReference type="NCBI Taxonomy" id="1538146"/>
    <lineage>
        <taxon>Bacteria</taxon>
        <taxon>Pseudomonadati</taxon>
        <taxon>Pseudomonadota</taxon>
        <taxon>Alphaproteobacteria</taxon>
        <taxon>Sphingomonadales</taxon>
        <taxon>Erythrobacteraceae</taxon>
        <taxon>Alteriqipengyuania</taxon>
    </lineage>
</organism>
<dbReference type="PROSITE" id="PS52015">
    <property type="entry name" value="TONB_CTD"/>
    <property type="match status" value="1"/>
</dbReference>
<feature type="domain" description="TonB C-terminal" evidence="2">
    <location>
        <begin position="220"/>
        <end position="313"/>
    </location>
</feature>
<dbReference type="GO" id="GO:0055085">
    <property type="term" value="P:transmembrane transport"/>
    <property type="evidence" value="ECO:0007669"/>
    <property type="project" value="InterPro"/>
</dbReference>
<dbReference type="AlphaFoldDB" id="A0A395LJD4"/>
<keyword evidence="4" id="KW-1185">Reference proteome</keyword>
<proteinExistence type="predicted"/>